<evidence type="ECO:0000313" key="2">
    <source>
        <dbReference type="Proteomes" id="UP000013085"/>
    </source>
</evidence>
<accession>A0A0E2HVP5</accession>
<dbReference type="Proteomes" id="UP000013085">
    <property type="component" value="Unassembled WGS sequence"/>
</dbReference>
<sequence length="37" mass="4596">MTRNARYKECQVQGMQGTRYDLKQRNIMKQKYIMKQK</sequence>
<dbReference type="EMBL" id="AGYR01000001">
    <property type="protein sequence ID" value="ENZ20306.1"/>
    <property type="molecule type" value="Genomic_DNA"/>
</dbReference>
<reference evidence="1 2" key="1">
    <citation type="submission" date="2013-01" db="EMBL/GenBank/DDBJ databases">
        <title>The Genome Sequence of Clostridium clostridioforme 90A8.</title>
        <authorList>
            <consortium name="The Broad Institute Genome Sequencing Platform"/>
            <person name="Earl A."/>
            <person name="Ward D."/>
            <person name="Feldgarden M."/>
            <person name="Gevers D."/>
            <person name="Courvalin P."/>
            <person name="Lambert T."/>
            <person name="Walker B."/>
            <person name="Young S.K."/>
            <person name="Zeng Q."/>
            <person name="Gargeya S."/>
            <person name="Fitzgerald M."/>
            <person name="Haas B."/>
            <person name="Abouelleil A."/>
            <person name="Alvarado L."/>
            <person name="Arachchi H.M."/>
            <person name="Berlin A.M."/>
            <person name="Chapman S.B."/>
            <person name="Dewar J."/>
            <person name="Goldberg J."/>
            <person name="Griggs A."/>
            <person name="Gujja S."/>
            <person name="Hansen M."/>
            <person name="Howarth C."/>
            <person name="Imamovic A."/>
            <person name="Larimer J."/>
            <person name="McCowan C."/>
            <person name="Murphy C."/>
            <person name="Neiman D."/>
            <person name="Pearson M."/>
            <person name="Priest M."/>
            <person name="Roberts A."/>
            <person name="Saif S."/>
            <person name="Shea T."/>
            <person name="Sisk P."/>
            <person name="Sykes S."/>
            <person name="Wortman J."/>
            <person name="Nusbaum C."/>
            <person name="Birren B."/>
        </authorList>
    </citation>
    <scope>NUCLEOTIDE SEQUENCE [LARGE SCALE GENOMIC DNA]</scope>
    <source>
        <strain evidence="1 2">90A8</strain>
    </source>
</reference>
<dbReference type="AlphaFoldDB" id="A0A0E2HVP5"/>
<comment type="caution">
    <text evidence="1">The sequence shown here is derived from an EMBL/GenBank/DDBJ whole genome shotgun (WGS) entry which is preliminary data.</text>
</comment>
<protein>
    <submittedName>
        <fullName evidence="1">Uncharacterized protein</fullName>
    </submittedName>
</protein>
<name>A0A0E2HVP5_9FIRM</name>
<organism evidence="1 2">
    <name type="scientific">[Clostridium] clostridioforme 90A8</name>
    <dbReference type="NCBI Taxonomy" id="999408"/>
    <lineage>
        <taxon>Bacteria</taxon>
        <taxon>Bacillati</taxon>
        <taxon>Bacillota</taxon>
        <taxon>Clostridia</taxon>
        <taxon>Lachnospirales</taxon>
        <taxon>Lachnospiraceae</taxon>
        <taxon>Enterocloster</taxon>
    </lineage>
</organism>
<dbReference type="HOGENOM" id="CLU_3342255_0_0_9"/>
<evidence type="ECO:0000313" key="1">
    <source>
        <dbReference type="EMBL" id="ENZ20306.1"/>
    </source>
</evidence>
<gene>
    <name evidence="1" type="ORF">HMPREF1090_00241</name>
</gene>
<proteinExistence type="predicted"/>